<evidence type="ECO:0000259" key="5">
    <source>
        <dbReference type="Pfam" id="PF00394"/>
    </source>
</evidence>
<dbReference type="Pfam" id="PF07732">
    <property type="entry name" value="Cu-oxidase_3"/>
    <property type="match status" value="1"/>
</dbReference>
<dbReference type="GO" id="GO:0005507">
    <property type="term" value="F:copper ion binding"/>
    <property type="evidence" value="ECO:0007669"/>
    <property type="project" value="InterPro"/>
</dbReference>
<proteinExistence type="predicted"/>
<accession>T0IQ03</accession>
<evidence type="ECO:0000313" key="8">
    <source>
        <dbReference type="EMBL" id="EQB11729.1"/>
    </source>
</evidence>
<name>T0IQ03_9SPHN</name>
<evidence type="ECO:0000259" key="7">
    <source>
        <dbReference type="Pfam" id="PF07732"/>
    </source>
</evidence>
<keyword evidence="4" id="KW-0812">Transmembrane</keyword>
<keyword evidence="2" id="KW-0560">Oxidoreductase</keyword>
<dbReference type="NCBIfam" id="TIGR01480">
    <property type="entry name" value="copper_res_A"/>
    <property type="match status" value="1"/>
</dbReference>
<dbReference type="InterPro" id="IPR034282">
    <property type="entry name" value="CuRO_2_CopA"/>
</dbReference>
<gene>
    <name evidence="8" type="ORF">RLDS_21600</name>
</gene>
<dbReference type="RefSeq" id="WP_021227793.1">
    <property type="nucleotide sequence ID" value="NZ_ATDP01000106.1"/>
</dbReference>
<evidence type="ECO:0000256" key="3">
    <source>
        <dbReference type="ARBA" id="ARBA00023008"/>
    </source>
</evidence>
<dbReference type="InterPro" id="IPR011707">
    <property type="entry name" value="Cu-oxidase-like_N"/>
</dbReference>
<dbReference type="PATRIC" id="fig|1331060.3.peg.4176"/>
<dbReference type="GO" id="GO:0042597">
    <property type="term" value="C:periplasmic space"/>
    <property type="evidence" value="ECO:0007669"/>
    <property type="project" value="InterPro"/>
</dbReference>
<dbReference type="CDD" id="cd13874">
    <property type="entry name" value="CuRO_2_CopA"/>
    <property type="match status" value="1"/>
</dbReference>
<evidence type="ECO:0000256" key="4">
    <source>
        <dbReference type="SAM" id="Phobius"/>
    </source>
</evidence>
<dbReference type="SUPFAM" id="SSF49503">
    <property type="entry name" value="Cupredoxins"/>
    <property type="match status" value="3"/>
</dbReference>
<dbReference type="PROSITE" id="PS51318">
    <property type="entry name" value="TAT"/>
    <property type="match status" value="1"/>
</dbReference>
<organism evidence="8 9">
    <name type="scientific">Sphingobium lactosutens DS20</name>
    <dbReference type="NCBI Taxonomy" id="1331060"/>
    <lineage>
        <taxon>Bacteria</taxon>
        <taxon>Pseudomonadati</taxon>
        <taxon>Pseudomonadota</taxon>
        <taxon>Alphaproteobacteria</taxon>
        <taxon>Sphingomonadales</taxon>
        <taxon>Sphingomonadaceae</taxon>
        <taxon>Sphingobium</taxon>
    </lineage>
</organism>
<dbReference type="CDD" id="cd13896">
    <property type="entry name" value="CuRO_3_CopA"/>
    <property type="match status" value="1"/>
</dbReference>
<feature type="domain" description="Plastocyanin-like" evidence="7">
    <location>
        <begin position="64"/>
        <end position="164"/>
    </location>
</feature>
<feature type="transmembrane region" description="Helical" evidence="4">
    <location>
        <begin position="12"/>
        <end position="30"/>
    </location>
</feature>
<dbReference type="PANTHER" id="PTHR11709:SF394">
    <property type="entry name" value="FI03373P-RELATED"/>
    <property type="match status" value="1"/>
</dbReference>
<dbReference type="InterPro" id="IPR001117">
    <property type="entry name" value="Cu-oxidase_2nd"/>
</dbReference>
<evidence type="ECO:0000313" key="9">
    <source>
        <dbReference type="Proteomes" id="UP000015531"/>
    </source>
</evidence>
<dbReference type="AlphaFoldDB" id="T0IQ03"/>
<dbReference type="InterPro" id="IPR011706">
    <property type="entry name" value="Cu-oxidase_C"/>
</dbReference>
<dbReference type="Proteomes" id="UP000015531">
    <property type="component" value="Unassembled WGS sequence"/>
</dbReference>
<evidence type="ECO:0000256" key="1">
    <source>
        <dbReference type="ARBA" id="ARBA00022723"/>
    </source>
</evidence>
<feature type="domain" description="Plastocyanin-like" evidence="6">
    <location>
        <begin position="473"/>
        <end position="593"/>
    </location>
</feature>
<dbReference type="InterPro" id="IPR006311">
    <property type="entry name" value="TAT_signal"/>
</dbReference>
<keyword evidence="1" id="KW-0479">Metal-binding</keyword>
<dbReference type="PROSITE" id="PS00079">
    <property type="entry name" value="MULTICOPPER_OXIDASE1"/>
    <property type="match status" value="1"/>
</dbReference>
<dbReference type="eggNOG" id="COG2132">
    <property type="taxonomic scope" value="Bacteria"/>
</dbReference>
<keyword evidence="9" id="KW-1185">Reference proteome</keyword>
<dbReference type="InterPro" id="IPR008972">
    <property type="entry name" value="Cupredoxin"/>
</dbReference>
<feature type="domain" description="Plastocyanin-like" evidence="5">
    <location>
        <begin position="176"/>
        <end position="332"/>
    </location>
</feature>
<keyword evidence="4" id="KW-1133">Transmembrane helix</keyword>
<dbReference type="PROSITE" id="PS00080">
    <property type="entry name" value="MULTICOPPER_OXIDASE2"/>
    <property type="match status" value="1"/>
</dbReference>
<dbReference type="EMBL" id="ATDP01000106">
    <property type="protein sequence ID" value="EQB11729.1"/>
    <property type="molecule type" value="Genomic_DNA"/>
</dbReference>
<sequence length="599" mass="65760">MTSLNRRKFLHYSAYGAGLAGLAGVMPAWARGAHGGTLARKGSDVLAGEHLTMTVDDALFTTGSRRGPAVTINGTLPGPLLRLKQGQDLTVDLVNNASEGTSIHWHGMLVPFLMDGVPGITMAAVERGETFRYRFPVRQAGTYWWHAHTLQEPMGHYGPIVIDPIEPDPFEYDREYVLMLTDWSPMSPHEIMRKLKVGEGYFNYQQTSWTDKYPLTGEQRRMWAQMRMMPTDISDVTGSTYTFLVNGHGPEDGLELAYNPGERIRLRIINGAAMTFFNVRIPGLPMTVVAADGQNIRPVETDEFQMGNAETYDVIIEPKGAETFAFVAEAMDRSGMGIATLTSRPGSKAAFPPLRDPPLLTMADMGMSASDPGADGMNGMSGGSMHDMHGMDGMSGADKGGDMAGMEMSGGMNMRDTSLLPPNVKAGPGLDMVAMNPVDRMGDPGVGLAEVGHRVLDYMQLVAAKPNPDDRRPTRLKEIHLTGNMERYMWSFDGQKFSAVTDQPIRFAYNERVRVKLVNDTMMAHPIHLHGHFFELVNGAPPGHQPMKHTIVVQPGGSAQFDLTANEPGDWAFHCHLIYHMHTGMFQVVTVRPLDGGDQ</sequence>
<dbReference type="OrthoDB" id="9757546at2"/>
<dbReference type="PANTHER" id="PTHR11709">
    <property type="entry name" value="MULTI-COPPER OXIDASE"/>
    <property type="match status" value="1"/>
</dbReference>
<evidence type="ECO:0000256" key="2">
    <source>
        <dbReference type="ARBA" id="ARBA00023002"/>
    </source>
</evidence>
<protein>
    <submittedName>
        <fullName evidence="8">Copper-binding protein</fullName>
    </submittedName>
</protein>
<dbReference type="Gene3D" id="2.60.40.420">
    <property type="entry name" value="Cupredoxins - blue copper proteins"/>
    <property type="match status" value="3"/>
</dbReference>
<dbReference type="InterPro" id="IPR006376">
    <property type="entry name" value="Cu-R_CopA"/>
</dbReference>
<dbReference type="InterPro" id="IPR045087">
    <property type="entry name" value="Cu-oxidase_fam"/>
</dbReference>
<reference evidence="8 9" key="1">
    <citation type="journal article" date="2013" name="Genome Announc.">
        <title>Draft Genome Sequence of Sphingobium lactosutens Strain DS20T, Isolated from a Hexachlorocyclohexane Dumpsite.</title>
        <authorList>
            <person name="Kumar R."/>
            <person name="Dwivedi V."/>
            <person name="Negi V."/>
            <person name="Khurana J.P."/>
            <person name="Lal R."/>
        </authorList>
    </citation>
    <scope>NUCLEOTIDE SEQUENCE [LARGE SCALE GENOMIC DNA]</scope>
    <source>
        <strain evidence="8 9">DS20</strain>
    </source>
</reference>
<evidence type="ECO:0000259" key="6">
    <source>
        <dbReference type="Pfam" id="PF07731"/>
    </source>
</evidence>
<keyword evidence="4" id="KW-0472">Membrane</keyword>
<dbReference type="Pfam" id="PF00394">
    <property type="entry name" value="Cu-oxidase"/>
    <property type="match status" value="1"/>
</dbReference>
<dbReference type="InterPro" id="IPR002355">
    <property type="entry name" value="Cu_oxidase_Cu_BS"/>
</dbReference>
<dbReference type="InterPro" id="IPR034279">
    <property type="entry name" value="CuRO_3_CopA"/>
</dbReference>
<dbReference type="GO" id="GO:0016491">
    <property type="term" value="F:oxidoreductase activity"/>
    <property type="evidence" value="ECO:0007669"/>
    <property type="project" value="UniProtKB-KW"/>
</dbReference>
<dbReference type="InterPro" id="IPR033138">
    <property type="entry name" value="Cu_oxidase_CS"/>
</dbReference>
<comment type="caution">
    <text evidence="8">The sequence shown here is derived from an EMBL/GenBank/DDBJ whole genome shotgun (WGS) entry which is preliminary data.</text>
</comment>
<dbReference type="Pfam" id="PF07731">
    <property type="entry name" value="Cu-oxidase_2"/>
    <property type="match status" value="1"/>
</dbReference>
<keyword evidence="3" id="KW-0186">Copper</keyword>